<evidence type="ECO:0000256" key="5">
    <source>
        <dbReference type="ARBA" id="ARBA00022840"/>
    </source>
</evidence>
<evidence type="ECO:0000313" key="7">
    <source>
        <dbReference type="EMBL" id="MDL4843146.1"/>
    </source>
</evidence>
<feature type="domain" description="Carbohydrate kinase PfkB" evidence="6">
    <location>
        <begin position="5"/>
        <end position="305"/>
    </location>
</feature>
<evidence type="ECO:0000313" key="8">
    <source>
        <dbReference type="Proteomes" id="UP001235343"/>
    </source>
</evidence>
<dbReference type="EMBL" id="JASTZU010000063">
    <property type="protein sequence ID" value="MDL4843146.1"/>
    <property type="molecule type" value="Genomic_DNA"/>
</dbReference>
<accession>A0ABT7LBB5</accession>
<dbReference type="InterPro" id="IPR011611">
    <property type="entry name" value="PfkB_dom"/>
</dbReference>
<keyword evidence="3" id="KW-0547">Nucleotide-binding</keyword>
<dbReference type="SUPFAM" id="SSF53613">
    <property type="entry name" value="Ribokinase-like"/>
    <property type="match status" value="1"/>
</dbReference>
<dbReference type="PANTHER" id="PTHR43085">
    <property type="entry name" value="HEXOKINASE FAMILY MEMBER"/>
    <property type="match status" value="1"/>
</dbReference>
<name>A0ABT7LBB5_9BACI</name>
<dbReference type="InterPro" id="IPR029056">
    <property type="entry name" value="Ribokinase-like"/>
</dbReference>
<sequence length="327" mass="35864">MKNGVISLGEALIDFIPTDETNNYFYKSPGGAPANVAVGLARLGLKSSFVGKVGNDVLGVFLKETLHNFGVDTKSMFVTEDVRTGVVFVTNDQNGDRSFEFYINPSADRFLEDEEIDKKIFLNNKLLHIGSISLIDNPIKTATIKAVDEAKTNGMIVSYDPNLRLSLWPNEEVAHETIISMIPKADVLKISEEELNFITREEDVQKGLKKIREYNVPLIFVTVGSKGCWVITNQGSSKIDAMKVKTIDTTGAGDAFMSSVLYCLHERDSDVYSITLKEAEEIARFSSVAGGLAASVKGAMSALPDLTTVEKNLHNITSLHQGVTYNE</sequence>
<dbReference type="GO" id="GO:0016301">
    <property type="term" value="F:kinase activity"/>
    <property type="evidence" value="ECO:0007669"/>
    <property type="project" value="UniProtKB-KW"/>
</dbReference>
<dbReference type="PRINTS" id="PR00990">
    <property type="entry name" value="RIBOKINASE"/>
</dbReference>
<protein>
    <submittedName>
        <fullName evidence="7">Aminoimidazole riboside kinase</fullName>
    </submittedName>
</protein>
<dbReference type="Pfam" id="PF00294">
    <property type="entry name" value="PfkB"/>
    <property type="match status" value="1"/>
</dbReference>
<dbReference type="InterPro" id="IPR002173">
    <property type="entry name" value="Carboh/pur_kinase_PfkB_CS"/>
</dbReference>
<evidence type="ECO:0000256" key="2">
    <source>
        <dbReference type="ARBA" id="ARBA00022679"/>
    </source>
</evidence>
<evidence type="ECO:0000256" key="1">
    <source>
        <dbReference type="ARBA" id="ARBA00010688"/>
    </source>
</evidence>
<keyword evidence="4 7" id="KW-0418">Kinase</keyword>
<proteinExistence type="inferred from homology"/>
<reference evidence="7 8" key="1">
    <citation type="submission" date="2023-06" db="EMBL/GenBank/DDBJ databases">
        <title>Aquibacillus rhizosphaerae LR5S19.</title>
        <authorList>
            <person name="Sun J.-Q."/>
        </authorList>
    </citation>
    <scope>NUCLEOTIDE SEQUENCE [LARGE SCALE GENOMIC DNA]</scope>
    <source>
        <strain evidence="7 8">LR5S19</strain>
    </source>
</reference>
<dbReference type="Proteomes" id="UP001235343">
    <property type="component" value="Unassembled WGS sequence"/>
</dbReference>
<evidence type="ECO:0000256" key="3">
    <source>
        <dbReference type="ARBA" id="ARBA00022741"/>
    </source>
</evidence>
<dbReference type="NCBIfam" id="NF006957">
    <property type="entry name" value="PRK09434.1"/>
    <property type="match status" value="1"/>
</dbReference>
<evidence type="ECO:0000256" key="4">
    <source>
        <dbReference type="ARBA" id="ARBA00022777"/>
    </source>
</evidence>
<dbReference type="CDD" id="cd01167">
    <property type="entry name" value="bac_FRK"/>
    <property type="match status" value="1"/>
</dbReference>
<keyword evidence="8" id="KW-1185">Reference proteome</keyword>
<organism evidence="7 8">
    <name type="scientific">Aquibacillus rhizosphaerae</name>
    <dbReference type="NCBI Taxonomy" id="3051431"/>
    <lineage>
        <taxon>Bacteria</taxon>
        <taxon>Bacillati</taxon>
        <taxon>Bacillota</taxon>
        <taxon>Bacilli</taxon>
        <taxon>Bacillales</taxon>
        <taxon>Bacillaceae</taxon>
        <taxon>Aquibacillus</taxon>
    </lineage>
</organism>
<keyword evidence="2" id="KW-0808">Transferase</keyword>
<dbReference type="InterPro" id="IPR050306">
    <property type="entry name" value="PfkB_Carbo_kinase"/>
</dbReference>
<comment type="similarity">
    <text evidence="1">Belongs to the carbohydrate kinase PfkB family.</text>
</comment>
<evidence type="ECO:0000259" key="6">
    <source>
        <dbReference type="Pfam" id="PF00294"/>
    </source>
</evidence>
<comment type="caution">
    <text evidence="7">The sequence shown here is derived from an EMBL/GenBank/DDBJ whole genome shotgun (WGS) entry which is preliminary data.</text>
</comment>
<keyword evidence="5" id="KW-0067">ATP-binding</keyword>
<dbReference type="RefSeq" id="WP_285934443.1">
    <property type="nucleotide sequence ID" value="NZ_JASTZU010000063.1"/>
</dbReference>
<dbReference type="InterPro" id="IPR002139">
    <property type="entry name" value="Ribo/fructo_kinase"/>
</dbReference>
<dbReference type="Gene3D" id="3.40.1190.20">
    <property type="match status" value="1"/>
</dbReference>
<dbReference type="PROSITE" id="PS00583">
    <property type="entry name" value="PFKB_KINASES_1"/>
    <property type="match status" value="1"/>
</dbReference>
<dbReference type="PANTHER" id="PTHR43085:SF1">
    <property type="entry name" value="PSEUDOURIDINE KINASE-RELATED"/>
    <property type="match status" value="1"/>
</dbReference>
<gene>
    <name evidence="7" type="ORF">QQS35_22155</name>
</gene>